<evidence type="ECO:0000256" key="1">
    <source>
        <dbReference type="SAM" id="Coils"/>
    </source>
</evidence>
<evidence type="ECO:0000313" key="4">
    <source>
        <dbReference type="EMBL" id="MFC3615648.1"/>
    </source>
</evidence>
<dbReference type="SMART" id="SM00857">
    <property type="entry name" value="Resolvase"/>
    <property type="match status" value="1"/>
</dbReference>
<dbReference type="PROSITE" id="PS51736">
    <property type="entry name" value="RECOMBINASES_3"/>
    <property type="match status" value="1"/>
</dbReference>
<evidence type="ECO:0000259" key="2">
    <source>
        <dbReference type="PROSITE" id="PS51736"/>
    </source>
</evidence>
<dbReference type="SUPFAM" id="SSF53041">
    <property type="entry name" value="Resolvase-like"/>
    <property type="match status" value="1"/>
</dbReference>
<name>A0ABV7TKA5_9RHOB</name>
<dbReference type="Pfam" id="PF00239">
    <property type="entry name" value="Resolvase"/>
    <property type="match status" value="1"/>
</dbReference>
<dbReference type="Proteomes" id="UP001595629">
    <property type="component" value="Unassembled WGS sequence"/>
</dbReference>
<comment type="caution">
    <text evidence="4">The sequence shown here is derived from an EMBL/GenBank/DDBJ whole genome shotgun (WGS) entry which is preliminary data.</text>
</comment>
<feature type="domain" description="Resolvase/invertase-type recombinase catalytic" evidence="2">
    <location>
        <begin position="2"/>
        <end position="149"/>
    </location>
</feature>
<organism evidence="4 5">
    <name type="scientific">Lutimaribacter marinistellae</name>
    <dbReference type="NCBI Taxonomy" id="1820329"/>
    <lineage>
        <taxon>Bacteria</taxon>
        <taxon>Pseudomonadati</taxon>
        <taxon>Pseudomonadota</taxon>
        <taxon>Alphaproteobacteria</taxon>
        <taxon>Rhodobacterales</taxon>
        <taxon>Roseobacteraceae</taxon>
        <taxon>Lutimaribacter</taxon>
    </lineage>
</organism>
<dbReference type="Gene3D" id="3.90.1750.20">
    <property type="entry name" value="Putative Large Serine Recombinase, Chain B, Domain 2"/>
    <property type="match status" value="1"/>
</dbReference>
<dbReference type="InterPro" id="IPR036162">
    <property type="entry name" value="Resolvase-like_N_sf"/>
</dbReference>
<dbReference type="InterPro" id="IPR011109">
    <property type="entry name" value="DNA_bind_recombinase_dom"/>
</dbReference>
<dbReference type="RefSeq" id="WP_386736916.1">
    <property type="nucleotide sequence ID" value="NZ_JBHRXI010000017.1"/>
</dbReference>
<dbReference type="EMBL" id="JBHRXI010000017">
    <property type="protein sequence ID" value="MFC3615648.1"/>
    <property type="molecule type" value="Genomic_DNA"/>
</dbReference>
<gene>
    <name evidence="4" type="ORF">ACFORG_17980</name>
</gene>
<dbReference type="InterPro" id="IPR050639">
    <property type="entry name" value="SSR_resolvase"/>
</dbReference>
<dbReference type="Pfam" id="PF07508">
    <property type="entry name" value="Recombinase"/>
    <property type="match status" value="1"/>
</dbReference>
<sequence>MKYFIYCRKSQEAEDRQILSLESQQAEVLQLVDQDNDIEIVETFIEAYSAKAPGRPQFNAMLDRIEAGEAQGIIAWHPDRLARNSMDGGRIIYALDRGLLRDLKFCTYSFENSSQGKFMLNIIFGYSKYYVDSLSENVKRGQRAKVRNGWMPNRAALGYRNCRETQRILPDPDHFKAVRDMFDLLLSGQYSVAEIHRIARDQWGYVTPIHKTMGGKPLSRSQVYRLFTNPIYAGYVRWNGELFPGAHKPVVTKAEFEQAQVLLGLSPQTRPARRCFAYAKMFTCGACGRAITAERKRKPSGRIYTYYHCTRVHTSPRCSQPSIEERQLAEQIDRFLDSLHVPKKIADDIVAAFRDLPERDAERQADRMRQSEATVARAERQLANLMDLRLDDRITDAEFEAKRRELQLERDAALERARSATVARGKFEPLELLAKFSTRARSLFEEGDNAMRARVLKILCSNPQIRDRRALLQAAKPFEDLRKMRDCLILRGECDSVRTSSAARNLRPLTKLSRKPDAIPSAEMAFLLDGKEPAAPTALDA</sequence>
<dbReference type="InterPro" id="IPR006119">
    <property type="entry name" value="Resolv_N"/>
</dbReference>
<keyword evidence="1" id="KW-0175">Coiled coil</keyword>
<dbReference type="PROSITE" id="PS51737">
    <property type="entry name" value="RECOMBINASE_DNA_BIND"/>
    <property type="match status" value="1"/>
</dbReference>
<evidence type="ECO:0000313" key="5">
    <source>
        <dbReference type="Proteomes" id="UP001595629"/>
    </source>
</evidence>
<dbReference type="Pfam" id="PF13408">
    <property type="entry name" value="Zn_ribbon_recom"/>
    <property type="match status" value="1"/>
</dbReference>
<dbReference type="InterPro" id="IPR025827">
    <property type="entry name" value="Zn_ribbon_recom_dom"/>
</dbReference>
<dbReference type="CDD" id="cd00338">
    <property type="entry name" value="Ser_Recombinase"/>
    <property type="match status" value="1"/>
</dbReference>
<evidence type="ECO:0000259" key="3">
    <source>
        <dbReference type="PROSITE" id="PS51737"/>
    </source>
</evidence>
<dbReference type="PANTHER" id="PTHR30461:SF23">
    <property type="entry name" value="DNA RECOMBINASE-RELATED"/>
    <property type="match status" value="1"/>
</dbReference>
<feature type="domain" description="Recombinase" evidence="3">
    <location>
        <begin position="156"/>
        <end position="270"/>
    </location>
</feature>
<feature type="coiled-coil region" evidence="1">
    <location>
        <begin position="361"/>
        <end position="388"/>
    </location>
</feature>
<protein>
    <submittedName>
        <fullName evidence="4">Recombinase family protein</fullName>
    </submittedName>
</protein>
<dbReference type="Gene3D" id="3.40.50.1390">
    <property type="entry name" value="Resolvase, N-terminal catalytic domain"/>
    <property type="match status" value="1"/>
</dbReference>
<keyword evidence="5" id="KW-1185">Reference proteome</keyword>
<dbReference type="PANTHER" id="PTHR30461">
    <property type="entry name" value="DNA-INVERTASE FROM LAMBDOID PROPHAGE"/>
    <property type="match status" value="1"/>
</dbReference>
<reference evidence="5" key="1">
    <citation type="journal article" date="2019" name="Int. J. Syst. Evol. Microbiol.">
        <title>The Global Catalogue of Microorganisms (GCM) 10K type strain sequencing project: providing services to taxonomists for standard genome sequencing and annotation.</title>
        <authorList>
            <consortium name="The Broad Institute Genomics Platform"/>
            <consortium name="The Broad Institute Genome Sequencing Center for Infectious Disease"/>
            <person name="Wu L."/>
            <person name="Ma J."/>
        </authorList>
    </citation>
    <scope>NUCLEOTIDE SEQUENCE [LARGE SCALE GENOMIC DNA]</scope>
    <source>
        <strain evidence="5">KCTC 42911</strain>
    </source>
</reference>
<dbReference type="InterPro" id="IPR038109">
    <property type="entry name" value="DNA_bind_recomb_sf"/>
</dbReference>
<proteinExistence type="predicted"/>
<accession>A0ABV7TKA5</accession>